<evidence type="ECO:0000313" key="3">
    <source>
        <dbReference type="EMBL" id="RPF51774.1"/>
    </source>
</evidence>
<dbReference type="Gene3D" id="1.10.10.10">
    <property type="entry name" value="Winged helix-like DNA-binding domain superfamily/Winged helix DNA-binding domain"/>
    <property type="match status" value="1"/>
</dbReference>
<dbReference type="PANTHER" id="PTHR33295">
    <property type="entry name" value="ATPASE"/>
    <property type="match status" value="1"/>
</dbReference>
<proteinExistence type="predicted"/>
<dbReference type="RefSeq" id="WP_069574521.1">
    <property type="nucleotide sequence ID" value="NZ_RKRG01000002.1"/>
</dbReference>
<reference evidence="3 4" key="1">
    <citation type="submission" date="2018-11" db="EMBL/GenBank/DDBJ databases">
        <title>Genomic Encyclopedia of Type Strains, Phase IV (KMG-IV): sequencing the most valuable type-strain genomes for metagenomic binning, comparative biology and taxonomic classification.</title>
        <authorList>
            <person name="Goeker M."/>
        </authorList>
    </citation>
    <scope>NUCLEOTIDE SEQUENCE [LARGE SCALE GENOMIC DNA]</scope>
    <source>
        <strain evidence="3 4">DSM 11977</strain>
    </source>
</reference>
<dbReference type="Pfam" id="PF13635">
    <property type="entry name" value="DUF4143"/>
    <property type="match status" value="1"/>
</dbReference>
<dbReference type="InterPro" id="IPR041682">
    <property type="entry name" value="AAA_14"/>
</dbReference>
<dbReference type="PANTHER" id="PTHR33295:SF20">
    <property type="entry name" value="ATPASE"/>
    <property type="match status" value="1"/>
</dbReference>
<protein>
    <recommendedName>
        <fullName evidence="5">ATPase</fullName>
    </recommendedName>
</protein>
<dbReference type="SUPFAM" id="SSF52540">
    <property type="entry name" value="P-loop containing nucleoside triphosphate hydrolases"/>
    <property type="match status" value="1"/>
</dbReference>
<evidence type="ECO:0000259" key="1">
    <source>
        <dbReference type="Pfam" id="PF13173"/>
    </source>
</evidence>
<dbReference type="EMBL" id="RKRG01000002">
    <property type="protein sequence ID" value="RPF51774.1"/>
    <property type="molecule type" value="Genomic_DNA"/>
</dbReference>
<gene>
    <name evidence="3" type="ORF">EDC42_1113</name>
</gene>
<dbReference type="AlphaFoldDB" id="A0A3N5B321"/>
<feature type="domain" description="AAA" evidence="1">
    <location>
        <begin position="18"/>
        <end position="150"/>
    </location>
</feature>
<dbReference type="InterPro" id="IPR036388">
    <property type="entry name" value="WH-like_DNA-bd_sf"/>
</dbReference>
<evidence type="ECO:0000313" key="4">
    <source>
        <dbReference type="Proteomes" id="UP000271783"/>
    </source>
</evidence>
<name>A0A3N5B321_9EURY</name>
<dbReference type="Proteomes" id="UP000271783">
    <property type="component" value="Unassembled WGS sequence"/>
</dbReference>
<comment type="caution">
    <text evidence="3">The sequence shown here is derived from an EMBL/GenBank/DDBJ whole genome shotgun (WGS) entry which is preliminary data.</text>
</comment>
<evidence type="ECO:0008006" key="5">
    <source>
        <dbReference type="Google" id="ProtNLM"/>
    </source>
</evidence>
<keyword evidence="4" id="KW-1185">Reference proteome</keyword>
<feature type="domain" description="DUF4143" evidence="2">
    <location>
        <begin position="207"/>
        <end position="354"/>
    </location>
</feature>
<sequence length="412" mass="48988">MVKRELYLEKIYNFMGKNLIKIITGMRRCGKSYLFKLIIHELKKRGTKDEDILLIDLELPTYNHIKTREQLDEIVVPFIESHENKVYLFFDEIQNVKEWEVSINSYYKLENTDIYITGSNSKLMSAEFATLLTGRYVNIELYPFSFNEFLDYKQELNHPPSITNELNSDLENFFEEYQKYGGIPLTISSQHDKELVLNGIYSSIILNDIVERYEIRNVGLFNRIVKYIIENTGNLISANAVYKYLKHEKLRITKPTIYNYLEYLENAYLIAKASKEDIAGKKEIIGSEKYYLLDTGFYKSQLEEKQRNIDHILENIIFIELKRHGYKITIGKVNDYEIDFICKKNNQKIYIQVTYLLENDETIEREFRPLLMIKDNYPKYVLSMDRTVQPQNGIKHMNIIDFLKNFNHDEIF</sequence>
<dbReference type="Pfam" id="PF13173">
    <property type="entry name" value="AAA_14"/>
    <property type="match status" value="1"/>
</dbReference>
<dbReference type="InterPro" id="IPR027417">
    <property type="entry name" value="P-loop_NTPase"/>
</dbReference>
<dbReference type="InterPro" id="IPR025420">
    <property type="entry name" value="DUF4143"/>
</dbReference>
<evidence type="ECO:0000259" key="2">
    <source>
        <dbReference type="Pfam" id="PF13635"/>
    </source>
</evidence>
<accession>A0A3N5B321</accession>
<organism evidence="3 4">
    <name type="scientific">Methanobrevibacter gottschalkii DSM 11977</name>
    <dbReference type="NCBI Taxonomy" id="1122229"/>
    <lineage>
        <taxon>Archaea</taxon>
        <taxon>Methanobacteriati</taxon>
        <taxon>Methanobacteriota</taxon>
        <taxon>Methanomada group</taxon>
        <taxon>Methanobacteria</taxon>
        <taxon>Methanobacteriales</taxon>
        <taxon>Methanobacteriaceae</taxon>
        <taxon>Methanobrevibacter</taxon>
    </lineage>
</organism>